<dbReference type="RefSeq" id="WP_024078177.1">
    <property type="nucleotide sequence ID" value="NZ_CP015637.1"/>
</dbReference>
<organism evidence="1 2">
    <name type="scientific">Pseudomonas fluorescens</name>
    <dbReference type="NCBI Taxonomy" id="294"/>
    <lineage>
        <taxon>Bacteria</taxon>
        <taxon>Pseudomonadati</taxon>
        <taxon>Pseudomonadota</taxon>
        <taxon>Gammaproteobacteria</taxon>
        <taxon>Pseudomonadales</taxon>
        <taxon>Pseudomonadaceae</taxon>
        <taxon>Pseudomonas</taxon>
    </lineage>
</organism>
<dbReference type="EMBL" id="CP063233">
    <property type="protein sequence ID" value="QOU05258.1"/>
    <property type="molecule type" value="Genomic_DNA"/>
</dbReference>
<evidence type="ECO:0000313" key="2">
    <source>
        <dbReference type="Proteomes" id="UP000593833"/>
    </source>
</evidence>
<evidence type="ECO:0000313" key="1">
    <source>
        <dbReference type="EMBL" id="QOU05258.1"/>
    </source>
</evidence>
<reference evidence="1 2" key="1">
    <citation type="submission" date="2020-10" db="EMBL/GenBank/DDBJ databases">
        <title>Complete genome sequence of a novel Pseudomonas fluorescens strain isolated from the flower of kumarahou (Pomaderris kumeraho).</title>
        <authorList>
            <person name="Summers M.C."/>
            <person name="Nowak V."/>
            <person name="Fairhurst M.J."/>
            <person name="Owen J.G."/>
            <person name="Gerth M.L."/>
            <person name="Patrick W.M."/>
        </authorList>
    </citation>
    <scope>NUCLEOTIDE SEQUENCE [LARGE SCALE GENOMIC DNA]</scope>
    <source>
        <strain evidence="1 2">KF1</strain>
    </source>
</reference>
<accession>A0A1B3DHJ2</accession>
<dbReference type="OrthoDB" id="9805913at2"/>
<gene>
    <name evidence="1" type="ORF">IM720_00575</name>
</gene>
<sequence>MDNAYRLTLQIFDAGHWQDAMTLEFSEPDKGFASPCRFGYESTYLVDHLDEMDTLFAKAVSVRVPLNWSQETPKHAPAFLQ</sequence>
<protein>
    <submittedName>
        <fullName evidence="1">Uncharacterized protein</fullName>
    </submittedName>
</protein>
<name>A0A1B3DHJ2_PSEFL</name>
<proteinExistence type="predicted"/>
<dbReference type="AlphaFoldDB" id="A0A1B3DHJ2"/>
<dbReference type="Proteomes" id="UP000593833">
    <property type="component" value="Chromosome"/>
</dbReference>